<sequence>MKDKLTKLEKDWILYDVGNSAFILLTSTIMPIYFNYLADSAGISEVNYLAYWGYAASVSTIIVAIIGPVLGTMADTKNLKKILFTAAMMMGVIGCAALSVPTSWIVFLAVFVIAKVGYSTSLIFYDSMLTDVTTSERMDMVSSHGYAWGYIGSCIPFVISLVFVLMYEKIGISMNMAMTIAFVLNAAWWMIVTIPLLKNYKQTNYVENQEHIIKDSFVRIAETIKDIKNQKHIFMYLLSFFFFIDGVYTIIEMATAYGSALGLDSQGLLLALLLTQIVAFPCAIGFSVLSKKYKTDSLIKACIIAYTGIAVFAIQLDKQWEFWLLAVLVGVFQGAIQALSRSYFAKIIPPNKSGEYFGIYDICGKGASFIGTTLVGIVAQITGIANAGVGIIAVIFVIGFVLFCKSAKLNRDIINKKELHKNEDMKGMV</sequence>
<dbReference type="Proteomes" id="UP000317863">
    <property type="component" value="Unassembled WGS sequence"/>
</dbReference>
<dbReference type="Gene3D" id="1.20.1250.20">
    <property type="entry name" value="MFS general substrate transporter like domains"/>
    <property type="match status" value="1"/>
</dbReference>
<dbReference type="EMBL" id="SGJB01000005">
    <property type="protein sequence ID" value="TQQ84962.1"/>
    <property type="molecule type" value="Genomic_DNA"/>
</dbReference>
<comment type="caution">
    <text evidence="7">The sequence shown here is derived from an EMBL/GenBank/DDBJ whole genome shotgun (WGS) entry which is preliminary data.</text>
</comment>
<evidence type="ECO:0000256" key="3">
    <source>
        <dbReference type="ARBA" id="ARBA00022692"/>
    </source>
</evidence>
<proteinExistence type="predicted"/>
<dbReference type="PANTHER" id="PTHR23519:SF1">
    <property type="entry name" value="AUTOPHAGY-RELATED PROTEIN 22"/>
    <property type="match status" value="1"/>
</dbReference>
<feature type="transmembrane region" description="Helical" evidence="6">
    <location>
        <begin position="105"/>
        <end position="125"/>
    </location>
</feature>
<feature type="transmembrane region" description="Helical" evidence="6">
    <location>
        <begin position="268"/>
        <end position="289"/>
    </location>
</feature>
<evidence type="ECO:0000256" key="6">
    <source>
        <dbReference type="SAM" id="Phobius"/>
    </source>
</evidence>
<feature type="transmembrane region" description="Helical" evidence="6">
    <location>
        <begin position="233"/>
        <end position="256"/>
    </location>
</feature>
<feature type="transmembrane region" description="Helical" evidence="6">
    <location>
        <begin position="172"/>
        <end position="192"/>
    </location>
</feature>
<evidence type="ECO:0000256" key="2">
    <source>
        <dbReference type="ARBA" id="ARBA00022448"/>
    </source>
</evidence>
<evidence type="ECO:0000256" key="4">
    <source>
        <dbReference type="ARBA" id="ARBA00022989"/>
    </source>
</evidence>
<dbReference type="AlphaFoldDB" id="A0A544QW97"/>
<feature type="transmembrane region" description="Helical" evidence="6">
    <location>
        <begin position="146"/>
        <end position="166"/>
    </location>
</feature>
<gene>
    <name evidence="7" type="ORF">EXD82_03715</name>
</gene>
<dbReference type="InterPro" id="IPR036259">
    <property type="entry name" value="MFS_trans_sf"/>
</dbReference>
<dbReference type="OrthoDB" id="9768783at2"/>
<keyword evidence="4 6" id="KW-1133">Transmembrane helix</keyword>
<dbReference type="SUPFAM" id="SSF103473">
    <property type="entry name" value="MFS general substrate transporter"/>
    <property type="match status" value="1"/>
</dbReference>
<feature type="transmembrane region" description="Helical" evidence="6">
    <location>
        <begin position="48"/>
        <end position="70"/>
    </location>
</feature>
<keyword evidence="5 6" id="KW-0472">Membrane</keyword>
<dbReference type="InterPro" id="IPR050495">
    <property type="entry name" value="ATG22/LtaA_families"/>
</dbReference>
<feature type="transmembrane region" description="Helical" evidence="6">
    <location>
        <begin position="384"/>
        <end position="404"/>
    </location>
</feature>
<feature type="transmembrane region" description="Helical" evidence="6">
    <location>
        <begin position="356"/>
        <end position="378"/>
    </location>
</feature>
<feature type="transmembrane region" description="Helical" evidence="6">
    <location>
        <begin position="82"/>
        <end position="99"/>
    </location>
</feature>
<evidence type="ECO:0000313" key="8">
    <source>
        <dbReference type="Proteomes" id="UP000317863"/>
    </source>
</evidence>
<reference evidence="7 8" key="1">
    <citation type="submission" date="2019-02" db="EMBL/GenBank/DDBJ databases">
        <title>Peptostreptococcaceae bacterium ZHW00191 nov., a new bacterium isolated from the human gut.</title>
        <authorList>
            <person name="Zhou H.-W."/>
            <person name="Chen X.-J."/>
        </authorList>
    </citation>
    <scope>NUCLEOTIDE SEQUENCE [LARGE SCALE GENOMIC DNA]</scope>
    <source>
        <strain evidence="7 8">ZHW00191</strain>
    </source>
</reference>
<dbReference type="Pfam" id="PF11700">
    <property type="entry name" value="ATG22"/>
    <property type="match status" value="2"/>
</dbReference>
<dbReference type="PANTHER" id="PTHR23519">
    <property type="entry name" value="AUTOPHAGY-RELATED PROTEIN 22"/>
    <property type="match status" value="1"/>
</dbReference>
<evidence type="ECO:0000256" key="1">
    <source>
        <dbReference type="ARBA" id="ARBA00004127"/>
    </source>
</evidence>
<feature type="transmembrane region" description="Helical" evidence="6">
    <location>
        <begin position="12"/>
        <end position="36"/>
    </location>
</feature>
<keyword evidence="2" id="KW-0813">Transport</keyword>
<feature type="transmembrane region" description="Helical" evidence="6">
    <location>
        <begin position="298"/>
        <end position="316"/>
    </location>
</feature>
<accession>A0A544QW97</accession>
<name>A0A544QW97_9FIRM</name>
<feature type="transmembrane region" description="Helical" evidence="6">
    <location>
        <begin position="322"/>
        <end position="344"/>
    </location>
</feature>
<dbReference type="InterPro" id="IPR024671">
    <property type="entry name" value="Atg22-like"/>
</dbReference>
<keyword evidence="3 6" id="KW-0812">Transmembrane</keyword>
<evidence type="ECO:0000256" key="5">
    <source>
        <dbReference type="ARBA" id="ARBA00023136"/>
    </source>
</evidence>
<protein>
    <submittedName>
        <fullName evidence="7">MFS transporter</fullName>
    </submittedName>
</protein>
<evidence type="ECO:0000313" key="7">
    <source>
        <dbReference type="EMBL" id="TQQ84962.1"/>
    </source>
</evidence>
<organism evidence="7 8">
    <name type="scientific">Peptacetobacter hominis</name>
    <dbReference type="NCBI Taxonomy" id="2743610"/>
    <lineage>
        <taxon>Bacteria</taxon>
        <taxon>Bacillati</taxon>
        <taxon>Bacillota</taxon>
        <taxon>Clostridia</taxon>
        <taxon>Peptostreptococcales</taxon>
        <taxon>Peptostreptococcaceae</taxon>
        <taxon>Peptacetobacter</taxon>
    </lineage>
</organism>
<comment type="subcellular location">
    <subcellularLocation>
        <location evidence="1">Endomembrane system</location>
        <topology evidence="1">Multi-pass membrane protein</topology>
    </subcellularLocation>
</comment>
<dbReference type="RefSeq" id="WP_142535566.1">
    <property type="nucleotide sequence ID" value="NZ_SGJB01000005.1"/>
</dbReference>
<keyword evidence="8" id="KW-1185">Reference proteome</keyword>
<dbReference type="GO" id="GO:0012505">
    <property type="term" value="C:endomembrane system"/>
    <property type="evidence" value="ECO:0007669"/>
    <property type="project" value="UniProtKB-SubCell"/>
</dbReference>